<keyword evidence="3" id="KW-0255">Endonuclease</keyword>
<dbReference type="AlphaFoldDB" id="A0A9R1D7R6"/>
<proteinExistence type="predicted"/>
<keyword evidence="3" id="KW-0378">Hydrolase</keyword>
<feature type="compositionally biased region" description="Basic and acidic residues" evidence="1">
    <location>
        <begin position="436"/>
        <end position="449"/>
    </location>
</feature>
<feature type="compositionally biased region" description="Polar residues" evidence="1">
    <location>
        <begin position="328"/>
        <end position="338"/>
    </location>
</feature>
<feature type="compositionally biased region" description="Basic and acidic residues" evidence="1">
    <location>
        <begin position="383"/>
        <end position="394"/>
    </location>
</feature>
<name>A0A9R1D7R6_9EURY</name>
<feature type="compositionally biased region" description="Basic and acidic residues" evidence="1">
    <location>
        <begin position="404"/>
        <end position="424"/>
    </location>
</feature>
<evidence type="ECO:0000256" key="1">
    <source>
        <dbReference type="SAM" id="MobiDB-lite"/>
    </source>
</evidence>
<dbReference type="InterPro" id="IPR003615">
    <property type="entry name" value="HNH_nuc"/>
</dbReference>
<reference evidence="3" key="1">
    <citation type="journal article" date="2023" name="Front. Microbiol.">
        <title>Genomic-based phylogenetic and metabolic analyses of the genus Natronomonas, and description of Natronomonas aquatica sp. nov.</title>
        <authorList>
            <person name="Garcia-Roldan A."/>
            <person name="Duran-Viseras A."/>
            <person name="de la Haba R.R."/>
            <person name="Corral P."/>
            <person name="Sanchez-Porro C."/>
            <person name="Ventosa A."/>
        </authorList>
    </citation>
    <scope>NUCLEOTIDE SEQUENCE</scope>
    <source>
        <strain evidence="3">F2-12</strain>
    </source>
</reference>
<dbReference type="Gene3D" id="1.10.30.50">
    <property type="match status" value="1"/>
</dbReference>
<gene>
    <name evidence="3" type="ORF">KM295_12275</name>
</gene>
<evidence type="ECO:0000313" key="3">
    <source>
        <dbReference type="EMBL" id="MCQ4334240.1"/>
    </source>
</evidence>
<sequence length="551" mass="60678">MDRDVVGNAGPNGKTFEARIHKIDSSGNGIVETTGQNDIILGPVEADAVGERIEALKLPGPFARIKRPRGITPSNYIEELQDIVSYDAGFSIDYGDAHATIHQRGLDRHESGYGILEYVPPDENEADGDSELIETTIVSISDAGNGMVPIGDGLMNIGPVRDDVVGSDVSVIEIEDGFGVCKTVSVRAEDYFTDHIKTIDETLVDTEKHFEVGMRVQDREASEPENAVIVNLPPISAKDYIAYHNGQTGVSVADENPQYDQYASVVVVLFEETLSEEYPDYLGEKPIPLQTLSNDNIDHYAFPPGRLEVIGDDPSQAHRDSAPRSSRVDSQAESSTSHKQNESEDESNSRKPEGVLADDDSPHKYQTDSIIDSTAENSDLDTSTDRNETKEDTSNSRSSSDIVEDNKAPHASQDRHDAAKDQELVKDDLNELREKAKEDAIESVTKETTTRTTKSQYSRSTAIREYVMARADGICEGCGDPAPFTSKTGEPYLHAHHIHELSDEGSDTPDTVVGLCPNCHYRIHHGEDGNEFNQELLEQVQRLERDHDQTK</sequence>
<dbReference type="Proteomes" id="UP001139494">
    <property type="component" value="Unassembled WGS sequence"/>
</dbReference>
<evidence type="ECO:0000259" key="2">
    <source>
        <dbReference type="SMART" id="SM00507"/>
    </source>
</evidence>
<keyword evidence="4" id="KW-1185">Reference proteome</keyword>
<feature type="compositionally biased region" description="Basic and acidic residues" evidence="1">
    <location>
        <begin position="339"/>
        <end position="353"/>
    </location>
</feature>
<dbReference type="InterPro" id="IPR002711">
    <property type="entry name" value="HNH"/>
</dbReference>
<comment type="caution">
    <text evidence="3">The sequence shown here is derived from an EMBL/GenBank/DDBJ whole genome shotgun (WGS) entry which is preliminary data.</text>
</comment>
<accession>A0A9R1D7R6</accession>
<dbReference type="EMBL" id="JAHLKM010000019">
    <property type="protein sequence ID" value="MCQ4334240.1"/>
    <property type="molecule type" value="Genomic_DNA"/>
</dbReference>
<dbReference type="GO" id="GO:0003676">
    <property type="term" value="F:nucleic acid binding"/>
    <property type="evidence" value="ECO:0007669"/>
    <property type="project" value="InterPro"/>
</dbReference>
<dbReference type="Pfam" id="PF01844">
    <property type="entry name" value="HNH"/>
    <property type="match status" value="1"/>
</dbReference>
<evidence type="ECO:0000313" key="4">
    <source>
        <dbReference type="Proteomes" id="UP001139494"/>
    </source>
</evidence>
<feature type="region of interest" description="Disordered" evidence="1">
    <location>
        <begin position="436"/>
        <end position="457"/>
    </location>
</feature>
<feature type="domain" description="HNH nuclease" evidence="2">
    <location>
        <begin position="462"/>
        <end position="521"/>
    </location>
</feature>
<dbReference type="CDD" id="cd00085">
    <property type="entry name" value="HNHc"/>
    <property type="match status" value="1"/>
</dbReference>
<dbReference type="SMART" id="SM00507">
    <property type="entry name" value="HNHc"/>
    <property type="match status" value="1"/>
</dbReference>
<feature type="region of interest" description="Disordered" evidence="1">
    <location>
        <begin position="303"/>
        <end position="424"/>
    </location>
</feature>
<keyword evidence="3" id="KW-0540">Nuclease</keyword>
<protein>
    <submittedName>
        <fullName evidence="3">HNH endonuclease</fullName>
    </submittedName>
</protein>
<dbReference type="RefSeq" id="WP_256030274.1">
    <property type="nucleotide sequence ID" value="NZ_JAHLKM010000019.1"/>
</dbReference>
<dbReference type="GO" id="GO:0004519">
    <property type="term" value="F:endonuclease activity"/>
    <property type="evidence" value="ECO:0007669"/>
    <property type="project" value="UniProtKB-KW"/>
</dbReference>
<dbReference type="GO" id="GO:0008270">
    <property type="term" value="F:zinc ion binding"/>
    <property type="evidence" value="ECO:0007669"/>
    <property type="project" value="InterPro"/>
</dbReference>
<feature type="compositionally biased region" description="Polar residues" evidence="1">
    <location>
        <begin position="367"/>
        <end position="381"/>
    </location>
</feature>
<organism evidence="3 4">
    <name type="scientific">Natronomonas aquatica</name>
    <dbReference type="NCBI Taxonomy" id="2841590"/>
    <lineage>
        <taxon>Archaea</taxon>
        <taxon>Methanobacteriati</taxon>
        <taxon>Methanobacteriota</taxon>
        <taxon>Stenosarchaea group</taxon>
        <taxon>Halobacteria</taxon>
        <taxon>Halobacteriales</taxon>
        <taxon>Natronomonadaceae</taxon>
        <taxon>Natronomonas</taxon>
    </lineage>
</organism>